<keyword evidence="8" id="KW-1185">Reference proteome</keyword>
<gene>
    <name evidence="7" type="ORF">N305_10166</name>
</gene>
<dbReference type="OrthoDB" id="512616at2759"/>
<dbReference type="InterPro" id="IPR059102">
    <property type="entry name" value="PHD_PHF7/G2E3-like"/>
</dbReference>
<dbReference type="InterPro" id="IPR013083">
    <property type="entry name" value="Znf_RING/FYVE/PHD"/>
</dbReference>
<feature type="non-terminal residue" evidence="7">
    <location>
        <position position="1"/>
    </location>
</feature>
<keyword evidence="3" id="KW-0862">Zinc</keyword>
<keyword evidence="1" id="KW-0479">Metal-binding</keyword>
<dbReference type="Gene3D" id="3.30.40.10">
    <property type="entry name" value="Zinc/RING finger domain, C3HC4 (zinc finger)"/>
    <property type="match status" value="2"/>
</dbReference>
<reference evidence="7 8" key="1">
    <citation type="submission" date="2014-06" db="EMBL/GenBank/DDBJ databases">
        <title>Genome evolution of avian class.</title>
        <authorList>
            <person name="Zhang G."/>
            <person name="Li C."/>
        </authorList>
    </citation>
    <scope>NUCLEOTIDE SEQUENCE [LARGE SCALE GENOMIC DNA]</scope>
    <source>
        <strain evidence="7">BGI_N305</strain>
    </source>
</reference>
<evidence type="ECO:0000256" key="4">
    <source>
        <dbReference type="PROSITE-ProRule" id="PRU00175"/>
    </source>
</evidence>
<feature type="non-terminal residue" evidence="7">
    <location>
        <position position="265"/>
    </location>
</feature>
<dbReference type="PANTHER" id="PTHR12420:SF47">
    <property type="entry name" value="PHD FINGER PROTEIN 7"/>
    <property type="match status" value="1"/>
</dbReference>
<dbReference type="PROSITE" id="PS01359">
    <property type="entry name" value="ZF_PHD_1"/>
    <property type="match status" value="1"/>
</dbReference>
<dbReference type="InterPro" id="IPR001841">
    <property type="entry name" value="Znf_RING"/>
</dbReference>
<feature type="domain" description="PHD-type" evidence="6">
    <location>
        <begin position="1"/>
        <end position="110"/>
    </location>
</feature>
<protein>
    <submittedName>
        <fullName evidence="7">PHD finger protein 7</fullName>
    </submittedName>
</protein>
<dbReference type="GO" id="GO:0005634">
    <property type="term" value="C:nucleus"/>
    <property type="evidence" value="ECO:0007669"/>
    <property type="project" value="TreeGrafter"/>
</dbReference>
<evidence type="ECO:0000259" key="6">
    <source>
        <dbReference type="PROSITE" id="PS51805"/>
    </source>
</evidence>
<dbReference type="Pfam" id="PF26054">
    <property type="entry name" value="PHD_G2E3"/>
    <property type="match status" value="1"/>
</dbReference>
<accession>A0A093PUG4</accession>
<dbReference type="PROSITE" id="PS50089">
    <property type="entry name" value="ZF_RING_2"/>
    <property type="match status" value="1"/>
</dbReference>
<dbReference type="InterPro" id="IPR034732">
    <property type="entry name" value="EPHD"/>
</dbReference>
<dbReference type="InterPro" id="IPR051188">
    <property type="entry name" value="PHD-type_Zinc_Finger"/>
</dbReference>
<evidence type="ECO:0000259" key="5">
    <source>
        <dbReference type="PROSITE" id="PS50089"/>
    </source>
</evidence>
<evidence type="ECO:0000313" key="8">
    <source>
        <dbReference type="Proteomes" id="UP000053258"/>
    </source>
</evidence>
<dbReference type="PROSITE" id="PS51805">
    <property type="entry name" value="EPHD"/>
    <property type="match status" value="1"/>
</dbReference>
<proteinExistence type="predicted"/>
<evidence type="ECO:0000256" key="3">
    <source>
        <dbReference type="ARBA" id="ARBA00022833"/>
    </source>
</evidence>
<dbReference type="PANTHER" id="PTHR12420">
    <property type="entry name" value="PHD FINGER PROTEIN"/>
    <property type="match status" value="1"/>
</dbReference>
<evidence type="ECO:0000313" key="7">
    <source>
        <dbReference type="EMBL" id="KFW80443.1"/>
    </source>
</evidence>
<evidence type="ECO:0000256" key="2">
    <source>
        <dbReference type="ARBA" id="ARBA00022771"/>
    </source>
</evidence>
<organism evidence="7 8">
    <name type="scientific">Manacus vitellinus</name>
    <name type="common">golden-collared manakin</name>
    <dbReference type="NCBI Taxonomy" id="328815"/>
    <lineage>
        <taxon>Eukaryota</taxon>
        <taxon>Metazoa</taxon>
        <taxon>Chordata</taxon>
        <taxon>Craniata</taxon>
        <taxon>Vertebrata</taxon>
        <taxon>Euteleostomi</taxon>
        <taxon>Archelosauria</taxon>
        <taxon>Archosauria</taxon>
        <taxon>Dinosauria</taxon>
        <taxon>Saurischia</taxon>
        <taxon>Theropoda</taxon>
        <taxon>Coelurosauria</taxon>
        <taxon>Aves</taxon>
        <taxon>Neognathae</taxon>
        <taxon>Neoaves</taxon>
        <taxon>Telluraves</taxon>
        <taxon>Australaves</taxon>
        <taxon>Passeriformes</taxon>
        <taxon>Pipridae</taxon>
        <taxon>Manacus</taxon>
    </lineage>
</organism>
<dbReference type="Pfam" id="PF13771">
    <property type="entry name" value="zf-HC5HC2H"/>
    <property type="match status" value="1"/>
</dbReference>
<name>A0A093PUG4_9PASS</name>
<dbReference type="GO" id="GO:0008270">
    <property type="term" value="F:zinc ion binding"/>
    <property type="evidence" value="ECO:0007669"/>
    <property type="project" value="UniProtKB-KW"/>
</dbReference>
<dbReference type="EMBL" id="KL670897">
    <property type="protein sequence ID" value="KFW80443.1"/>
    <property type="molecule type" value="Genomic_DNA"/>
</dbReference>
<evidence type="ECO:0000256" key="1">
    <source>
        <dbReference type="ARBA" id="ARBA00022723"/>
    </source>
</evidence>
<feature type="domain" description="RING-type" evidence="5">
    <location>
        <begin position="125"/>
        <end position="173"/>
    </location>
</feature>
<dbReference type="AlphaFoldDB" id="A0A093PUG4"/>
<dbReference type="InterPro" id="IPR019786">
    <property type="entry name" value="Zinc_finger_PHD-type_CS"/>
</dbReference>
<keyword evidence="2 4" id="KW-0863">Zinc-finger</keyword>
<dbReference type="SUPFAM" id="SSF57903">
    <property type="entry name" value="FYVE/PHD zinc finger"/>
    <property type="match status" value="1"/>
</dbReference>
<dbReference type="InterPro" id="IPR011011">
    <property type="entry name" value="Znf_FYVE_PHD"/>
</dbReference>
<sequence length="265" mass="30162">VCMLCCQVEVDPNICGCKKVRKGLCFHTYCVFLASETYLDEALNGFRISDIKHAILEASKKHCFVCSKMGAAITCWTRGCGRSFHLPCAFQGECVTQYFGLYRSFCWEHCPQQLLQVDPEQKRTCSICLETLDNERAFKIMVCPACQDAWFHRSCIQKQALHAGISFCCPCCQNEELFVLAMLNMGIRLFRRPPSWESDRAWKLDNQQRRHCDAGICLCPGGREQAEEEGPWELLLCFSCAAEGTHRGCSCMRTISTHWECNDCA</sequence>
<dbReference type="Proteomes" id="UP000053258">
    <property type="component" value="Unassembled WGS sequence"/>
</dbReference>